<evidence type="ECO:0000256" key="2">
    <source>
        <dbReference type="ARBA" id="ARBA00022694"/>
    </source>
</evidence>
<dbReference type="Gene3D" id="3.30.1360.120">
    <property type="entry name" value="Probable tRNA modification gtpase trme, domain 1"/>
    <property type="match status" value="1"/>
</dbReference>
<dbReference type="PANTHER" id="PTHR42714:SF2">
    <property type="entry name" value="TRNA MODIFICATION GTPASE GTPBP3, MITOCHONDRIAL"/>
    <property type="match status" value="1"/>
</dbReference>
<dbReference type="SUPFAM" id="SSF116878">
    <property type="entry name" value="TrmE connector domain"/>
    <property type="match status" value="1"/>
</dbReference>
<dbReference type="EC" id="3.6.-.-" evidence="8"/>
<comment type="cofactor">
    <cofactor evidence="8">
        <name>K(+)</name>
        <dbReference type="ChEBI" id="CHEBI:29103"/>
    </cofactor>
    <text evidence="8">Binds 1 potassium ion per subunit.</text>
</comment>
<dbReference type="InterPro" id="IPR018948">
    <property type="entry name" value="GTP-bd_TrmE_N"/>
</dbReference>
<dbReference type="AlphaFoldDB" id="A0A6N6VF67"/>
<evidence type="ECO:0000256" key="6">
    <source>
        <dbReference type="ARBA" id="ARBA00022958"/>
    </source>
</evidence>
<dbReference type="InterPro" id="IPR031168">
    <property type="entry name" value="G_TrmE"/>
</dbReference>
<dbReference type="EMBL" id="WESC01000021">
    <property type="protein sequence ID" value="KAB7738504.1"/>
    <property type="molecule type" value="Genomic_DNA"/>
</dbReference>
<feature type="binding site" evidence="8">
    <location>
        <position position="250"/>
    </location>
    <ligand>
        <name>Mg(2+)</name>
        <dbReference type="ChEBI" id="CHEBI:18420"/>
    </ligand>
</feature>
<feature type="binding site" evidence="8">
    <location>
        <begin position="326"/>
        <end position="329"/>
    </location>
    <ligand>
        <name>GTP</name>
        <dbReference type="ChEBI" id="CHEBI:37565"/>
    </ligand>
</feature>
<dbReference type="PROSITE" id="PS51709">
    <property type="entry name" value="G_TRME"/>
    <property type="match status" value="1"/>
</dbReference>
<feature type="domain" description="TrmE-type G" evidence="10">
    <location>
        <begin position="215"/>
        <end position="361"/>
    </location>
</feature>
<protein>
    <recommendedName>
        <fullName evidence="8">tRNA modification GTPase MnmE</fullName>
        <ecNumber evidence="8">3.6.-.-</ecNumber>
    </recommendedName>
</protein>
<comment type="caution">
    <text evidence="8">Lacks conserved residue(s) required for the propagation of feature annotation.</text>
</comment>
<feature type="binding site" evidence="8">
    <location>
        <begin position="269"/>
        <end position="272"/>
    </location>
    <ligand>
        <name>GTP</name>
        <dbReference type="ChEBI" id="CHEBI:37565"/>
    </ligand>
</feature>
<feature type="binding site" evidence="8">
    <location>
        <position position="119"/>
    </location>
    <ligand>
        <name>(6S)-5-formyl-5,6,7,8-tetrahydrofolate</name>
        <dbReference type="ChEBI" id="CHEBI:57457"/>
    </ligand>
</feature>
<dbReference type="InterPro" id="IPR004520">
    <property type="entry name" value="GTPase_MnmE"/>
</dbReference>
<keyword evidence="5 8" id="KW-0460">Magnesium</keyword>
<dbReference type="Pfam" id="PF01926">
    <property type="entry name" value="MMR_HSR1"/>
    <property type="match status" value="1"/>
</dbReference>
<dbReference type="GO" id="GO:0046872">
    <property type="term" value="F:metal ion binding"/>
    <property type="evidence" value="ECO:0007669"/>
    <property type="project" value="UniProtKB-KW"/>
</dbReference>
<keyword evidence="6 8" id="KW-0630">Potassium</keyword>
<keyword evidence="4 8" id="KW-0378">Hydrolase</keyword>
<dbReference type="SUPFAM" id="SSF52540">
    <property type="entry name" value="P-loop containing nucleoside triphosphate hydrolases"/>
    <property type="match status" value="1"/>
</dbReference>
<dbReference type="Pfam" id="PF10396">
    <property type="entry name" value="TrmE_N"/>
    <property type="match status" value="1"/>
</dbReference>
<dbReference type="InterPro" id="IPR005225">
    <property type="entry name" value="Small_GTP-bd"/>
</dbReference>
<dbReference type="Proteomes" id="UP000468901">
    <property type="component" value="Unassembled WGS sequence"/>
</dbReference>
<reference evidence="11 12" key="1">
    <citation type="submission" date="2019-09" db="EMBL/GenBank/DDBJ databases">
        <title>Parvibaculum sedimenti sp. nov., isolated from sediment.</title>
        <authorList>
            <person name="Wang Y."/>
        </authorList>
    </citation>
    <scope>NUCLEOTIDE SEQUENCE [LARGE SCALE GENOMIC DNA]</scope>
    <source>
        <strain evidence="11 12">HXT-9</strain>
    </source>
</reference>
<dbReference type="Pfam" id="PF12631">
    <property type="entry name" value="MnmE_helical"/>
    <property type="match status" value="1"/>
</dbReference>
<dbReference type="NCBIfam" id="NF003661">
    <property type="entry name" value="PRK05291.1-3"/>
    <property type="match status" value="1"/>
</dbReference>
<comment type="caution">
    <text evidence="11">The sequence shown here is derived from an EMBL/GenBank/DDBJ whole genome shotgun (WGS) entry which is preliminary data.</text>
</comment>
<dbReference type="Gene3D" id="1.20.120.430">
    <property type="entry name" value="tRNA modification GTPase MnmE domain 2"/>
    <property type="match status" value="1"/>
</dbReference>
<dbReference type="InterPro" id="IPR027368">
    <property type="entry name" value="MnmE_dom2"/>
</dbReference>
<feature type="binding site" evidence="8">
    <location>
        <begin position="244"/>
        <end position="250"/>
    </location>
    <ligand>
        <name>GTP</name>
        <dbReference type="ChEBI" id="CHEBI:37565"/>
    </ligand>
</feature>
<sequence length="439" mass="46919">METIYALSSAAGRAGVAVIRVSGPASADAVRVLTGEGPGRPREAVLRTLRDPRDASILDRALILWFEGPASFTGEDVAEFHVHGGRAVVDGVLVALGRLPALRIATAGEFTRRAFENGKLDLTEVEGLADLIEAETAAQRVQALRQMEGALGHIYEGWRGRLMRVLAHAEAEIDFPEEEIPGDLTRKLGPEITRLADEIRNHLDDGRRGERLRDGVEVAIIGPPNVGKSSLLNRLARREAAIVSDEAGTTRDVLEVRLDLGGVPVTLADTAGLRDAVNAVEQEGVRRALARAEGADLRIVVAALRPDGGLEGDFSLAREGDLRVLNKADLGPSNLPGAILVSAATGEGLDWLEEALTQLVGEKAGIAETPAITRGRHREGLLACLGGLERALGALREERAIELVAEDLRLAARSLGRITGRVDVEDLLDIVFRDFCIGK</sequence>
<keyword evidence="3 8" id="KW-0547">Nucleotide-binding</keyword>
<keyword evidence="8" id="KW-0479">Metal-binding</keyword>
<dbReference type="Gene3D" id="3.40.50.300">
    <property type="entry name" value="P-loop containing nucleotide triphosphate hydrolases"/>
    <property type="match status" value="1"/>
</dbReference>
<dbReference type="RefSeq" id="WP_152217589.1">
    <property type="nucleotide sequence ID" value="NZ_WESC01000021.1"/>
</dbReference>
<dbReference type="InterPro" id="IPR027266">
    <property type="entry name" value="TrmE/GcvT-like"/>
</dbReference>
<dbReference type="CDD" id="cd04164">
    <property type="entry name" value="trmE"/>
    <property type="match status" value="1"/>
</dbReference>
<evidence type="ECO:0000256" key="5">
    <source>
        <dbReference type="ARBA" id="ARBA00022842"/>
    </source>
</evidence>
<dbReference type="NCBIfam" id="TIGR00231">
    <property type="entry name" value="small_GTP"/>
    <property type="match status" value="1"/>
</dbReference>
<evidence type="ECO:0000256" key="3">
    <source>
        <dbReference type="ARBA" id="ARBA00022741"/>
    </source>
</evidence>
<name>A0A6N6VF67_9HYPH</name>
<feature type="binding site" evidence="8">
    <location>
        <begin position="225"/>
        <end position="230"/>
    </location>
    <ligand>
        <name>GTP</name>
        <dbReference type="ChEBI" id="CHEBI:37565"/>
    </ligand>
</feature>
<keyword evidence="12" id="KW-1185">Reference proteome</keyword>
<dbReference type="PANTHER" id="PTHR42714">
    <property type="entry name" value="TRNA MODIFICATION GTPASE GTPBP3"/>
    <property type="match status" value="1"/>
</dbReference>
<feature type="binding site" evidence="8">
    <location>
        <position position="79"/>
    </location>
    <ligand>
        <name>(6S)-5-formyl-5,6,7,8-tetrahydrofolate</name>
        <dbReference type="ChEBI" id="CHEBI:57457"/>
    </ligand>
</feature>
<dbReference type="InterPro" id="IPR025867">
    <property type="entry name" value="MnmE_helical"/>
</dbReference>
<proteinExistence type="inferred from homology"/>
<keyword evidence="8" id="KW-0963">Cytoplasm</keyword>
<accession>A0A6N6VF67</accession>
<evidence type="ECO:0000256" key="7">
    <source>
        <dbReference type="ARBA" id="ARBA00023134"/>
    </source>
</evidence>
<keyword evidence="7 8" id="KW-0342">GTP-binding</keyword>
<evidence type="ECO:0000256" key="9">
    <source>
        <dbReference type="RuleBase" id="RU003313"/>
    </source>
</evidence>
<evidence type="ECO:0000256" key="8">
    <source>
        <dbReference type="HAMAP-Rule" id="MF_00379"/>
    </source>
</evidence>
<dbReference type="FunFam" id="3.30.1360.120:FF:000007">
    <property type="entry name" value="tRNA modification GTPase GTPBP3, mitochondrial"/>
    <property type="match status" value="1"/>
</dbReference>
<dbReference type="GO" id="GO:0030488">
    <property type="term" value="P:tRNA methylation"/>
    <property type="evidence" value="ECO:0007669"/>
    <property type="project" value="TreeGrafter"/>
</dbReference>
<dbReference type="GO" id="GO:0003924">
    <property type="term" value="F:GTPase activity"/>
    <property type="evidence" value="ECO:0007669"/>
    <property type="project" value="UniProtKB-UniRule"/>
</dbReference>
<dbReference type="NCBIfam" id="TIGR00450">
    <property type="entry name" value="mnmE_trmE_thdF"/>
    <property type="match status" value="1"/>
</dbReference>
<comment type="similarity">
    <text evidence="1 8 9">Belongs to the TRAFAC class TrmE-Era-EngA-EngB-Septin-like GTPase superfamily. TrmE GTPase family.</text>
</comment>
<feature type="binding site" evidence="8">
    <location>
        <position position="439"/>
    </location>
    <ligand>
        <name>(6S)-5-formyl-5,6,7,8-tetrahydrofolate</name>
        <dbReference type="ChEBI" id="CHEBI:57457"/>
    </ligand>
</feature>
<keyword evidence="2 8" id="KW-0819">tRNA processing</keyword>
<comment type="function">
    <text evidence="8">Exhibits a very high intrinsic GTPase hydrolysis rate. Involved in the addition of a carboxymethylaminomethyl (cmnm) group at the wobble position (U34) of certain tRNAs, forming tRNA-cmnm(5)s(2)U34.</text>
</comment>
<dbReference type="GO" id="GO:0005737">
    <property type="term" value="C:cytoplasm"/>
    <property type="evidence" value="ECO:0007669"/>
    <property type="project" value="UniProtKB-SubCell"/>
</dbReference>
<dbReference type="InterPro" id="IPR027417">
    <property type="entry name" value="P-loop_NTPase"/>
</dbReference>
<comment type="subcellular location">
    <subcellularLocation>
        <location evidence="8">Cytoplasm</location>
    </subcellularLocation>
</comment>
<feature type="binding site" evidence="8">
    <location>
        <position position="20"/>
    </location>
    <ligand>
        <name>(6S)-5-formyl-5,6,7,8-tetrahydrofolate</name>
        <dbReference type="ChEBI" id="CHEBI:57457"/>
    </ligand>
</feature>
<organism evidence="11 12">
    <name type="scientific">Parvibaculum sedimenti</name>
    <dbReference type="NCBI Taxonomy" id="2608632"/>
    <lineage>
        <taxon>Bacteria</taxon>
        <taxon>Pseudomonadati</taxon>
        <taxon>Pseudomonadota</taxon>
        <taxon>Alphaproteobacteria</taxon>
        <taxon>Hyphomicrobiales</taxon>
        <taxon>Parvibaculaceae</taxon>
        <taxon>Parvibaculum</taxon>
    </lineage>
</organism>
<comment type="subunit">
    <text evidence="8">Homodimer. Heterotetramer of two MnmE and two MnmG subunits.</text>
</comment>
<evidence type="ECO:0000256" key="1">
    <source>
        <dbReference type="ARBA" id="ARBA00011043"/>
    </source>
</evidence>
<evidence type="ECO:0000313" key="11">
    <source>
        <dbReference type="EMBL" id="KAB7738504.1"/>
    </source>
</evidence>
<dbReference type="HAMAP" id="MF_00379">
    <property type="entry name" value="GTPase_MnmE"/>
    <property type="match status" value="1"/>
</dbReference>
<feature type="binding site" evidence="8">
    <location>
        <position position="229"/>
    </location>
    <ligand>
        <name>Mg(2+)</name>
        <dbReference type="ChEBI" id="CHEBI:18420"/>
    </ligand>
</feature>
<evidence type="ECO:0000256" key="4">
    <source>
        <dbReference type="ARBA" id="ARBA00022801"/>
    </source>
</evidence>
<gene>
    <name evidence="8 11" type="primary">mnmE</name>
    <name evidence="8" type="synonym">trmE</name>
    <name evidence="11" type="ORF">F2P47_17020</name>
</gene>
<dbReference type="GO" id="GO:0005525">
    <property type="term" value="F:GTP binding"/>
    <property type="evidence" value="ECO:0007669"/>
    <property type="project" value="UniProtKB-UniRule"/>
</dbReference>
<evidence type="ECO:0000313" key="12">
    <source>
        <dbReference type="Proteomes" id="UP000468901"/>
    </source>
</evidence>
<dbReference type="CDD" id="cd14858">
    <property type="entry name" value="TrmE_N"/>
    <property type="match status" value="1"/>
</dbReference>
<dbReference type="InterPro" id="IPR006073">
    <property type="entry name" value="GTP-bd"/>
</dbReference>
<dbReference type="GO" id="GO:0002098">
    <property type="term" value="P:tRNA wobble uridine modification"/>
    <property type="evidence" value="ECO:0007669"/>
    <property type="project" value="TreeGrafter"/>
</dbReference>
<evidence type="ECO:0000259" key="10">
    <source>
        <dbReference type="PROSITE" id="PS51709"/>
    </source>
</evidence>